<dbReference type="EMBL" id="BAABME010000718">
    <property type="protein sequence ID" value="GAA0144959.1"/>
    <property type="molecule type" value="Genomic_DNA"/>
</dbReference>
<dbReference type="AlphaFoldDB" id="A0AAV3NZX9"/>
<comment type="caution">
    <text evidence="1">The sequence shown here is derived from an EMBL/GenBank/DDBJ whole genome shotgun (WGS) entry which is preliminary data.</text>
</comment>
<evidence type="ECO:0000313" key="2">
    <source>
        <dbReference type="Proteomes" id="UP001454036"/>
    </source>
</evidence>
<sequence>MGFEGSFINYGSTPPFIHKTQQSNNLIIEEPDCFTPVMMTTSSTLEEQVAALARTLEGLTKYIQGQDDKISKLMEKVKCKTEATSKASLIPEVSESSDKISSKETNIQIFSEGLIPIDQLKQFIEGTIKRKYEDPKTSHAYVKPYTRRIDLMKMPNGYQPPKLQQFDGSGNLKQHVAHFVETCNNVGTDGDYLVKQFVRSLKGNAFDWFTELEPGSIDSWTQLEDESLIAFIVLVVLLA</sequence>
<evidence type="ECO:0000313" key="1">
    <source>
        <dbReference type="EMBL" id="GAA0144959.1"/>
    </source>
</evidence>
<dbReference type="PANTHER" id="PTHR33437">
    <property type="entry name" value="OS06G0361200 PROTEIN"/>
    <property type="match status" value="1"/>
</dbReference>
<name>A0AAV3NZX9_LITER</name>
<dbReference type="PANTHER" id="PTHR33437:SF4">
    <property type="entry name" value="RETROTRANSPOSON GAG PROTEIN"/>
    <property type="match status" value="1"/>
</dbReference>
<dbReference type="Proteomes" id="UP001454036">
    <property type="component" value="Unassembled WGS sequence"/>
</dbReference>
<protein>
    <recommendedName>
        <fullName evidence="3">Retrotransposon gag protein</fullName>
    </recommendedName>
</protein>
<organism evidence="1 2">
    <name type="scientific">Lithospermum erythrorhizon</name>
    <name type="common">Purple gromwell</name>
    <name type="synonym">Lithospermum officinale var. erythrorhizon</name>
    <dbReference type="NCBI Taxonomy" id="34254"/>
    <lineage>
        <taxon>Eukaryota</taxon>
        <taxon>Viridiplantae</taxon>
        <taxon>Streptophyta</taxon>
        <taxon>Embryophyta</taxon>
        <taxon>Tracheophyta</taxon>
        <taxon>Spermatophyta</taxon>
        <taxon>Magnoliopsida</taxon>
        <taxon>eudicotyledons</taxon>
        <taxon>Gunneridae</taxon>
        <taxon>Pentapetalae</taxon>
        <taxon>asterids</taxon>
        <taxon>lamiids</taxon>
        <taxon>Boraginales</taxon>
        <taxon>Boraginaceae</taxon>
        <taxon>Boraginoideae</taxon>
        <taxon>Lithospermeae</taxon>
        <taxon>Lithospermum</taxon>
    </lineage>
</organism>
<keyword evidence="2" id="KW-1185">Reference proteome</keyword>
<accession>A0AAV3NZX9</accession>
<evidence type="ECO:0008006" key="3">
    <source>
        <dbReference type="Google" id="ProtNLM"/>
    </source>
</evidence>
<proteinExistence type="predicted"/>
<gene>
    <name evidence="1" type="ORF">LIER_05271</name>
</gene>
<reference evidence="1 2" key="1">
    <citation type="submission" date="2024-01" db="EMBL/GenBank/DDBJ databases">
        <title>The complete chloroplast genome sequence of Lithospermum erythrorhizon: insights into the phylogenetic relationship among Boraginaceae species and the maternal lineages of purple gromwells.</title>
        <authorList>
            <person name="Okada T."/>
            <person name="Watanabe K."/>
        </authorList>
    </citation>
    <scope>NUCLEOTIDE SEQUENCE [LARGE SCALE GENOMIC DNA]</scope>
</reference>